<feature type="domain" description="ZU5" evidence="2">
    <location>
        <begin position="134"/>
        <end position="277"/>
    </location>
</feature>
<evidence type="ECO:0000313" key="3">
    <source>
        <dbReference type="EMBL" id="CAH3179141.1"/>
    </source>
</evidence>
<dbReference type="Proteomes" id="UP001159427">
    <property type="component" value="Unassembled WGS sequence"/>
</dbReference>
<keyword evidence="4" id="KW-1185">Reference proteome</keyword>
<sequence>MFPPDAVSEHTSIVVHRWKYSVRSPPLQEHEAITSNVIELSSLNGQELKFNTKVKLSLSHSATDVKGYELVIKKLIDKETNYWKDVDGTKDIRCRQDFEDSHPSHMKITDFFFPVAQADISECSTYAVVCRLKASPTYTLTSGGGSFSHPDFPDVTVTIPENAVAPKAKFPLELKVQEVSNEEFEVEGKFLGPVLRIKCSQAVQFLKPVTIQLPISLREQQDLNLNPTICLVRVLFLKSDNDLKEWIEITDDLVKPPSLDRKFVRFHVERFSAYTHYVERKNENSRFYGQRITNFLNSRIFVPPILTVFFAYFRPDLLNILCLMCCPAYLKGQELRQLERQGITPICKNSKKDMVPGHDKASVFVSGGIRPQVKSDMEEIYLRLLEHNPDDAELEVRFLNDKIVGRVEFYNISEARVPLLCRLHLRTPTKGTAARSDLRELTRQPSERMEDSPTDDVLENLSKKVSKDWRTLGRRLTFHEAELQEFDNIHEEISEKAYAMLLAWKRRGGSDATYSVLNQALCDTRVKRKDLAQEFCCY</sequence>
<evidence type="ECO:0000259" key="1">
    <source>
        <dbReference type="PROSITE" id="PS50017"/>
    </source>
</evidence>
<dbReference type="InterPro" id="IPR000488">
    <property type="entry name" value="Death_dom"/>
</dbReference>
<protein>
    <recommendedName>
        <fullName evidence="5">Death domain-containing protein</fullName>
    </recommendedName>
</protein>
<dbReference type="PANTHER" id="PTHR15077">
    <property type="entry name" value="FAS-ASSOCIATING DEATH DOMAIN-CONTAINING PROTEIN FADD"/>
    <property type="match status" value="1"/>
</dbReference>
<organism evidence="3 4">
    <name type="scientific">Porites evermanni</name>
    <dbReference type="NCBI Taxonomy" id="104178"/>
    <lineage>
        <taxon>Eukaryota</taxon>
        <taxon>Metazoa</taxon>
        <taxon>Cnidaria</taxon>
        <taxon>Anthozoa</taxon>
        <taxon>Hexacorallia</taxon>
        <taxon>Scleractinia</taxon>
        <taxon>Fungiina</taxon>
        <taxon>Poritidae</taxon>
        <taxon>Porites</taxon>
    </lineage>
</organism>
<dbReference type="CDD" id="cd01670">
    <property type="entry name" value="Death"/>
    <property type="match status" value="1"/>
</dbReference>
<feature type="domain" description="Death" evidence="1">
    <location>
        <begin position="454"/>
        <end position="521"/>
    </location>
</feature>
<dbReference type="PROSITE" id="PS50017">
    <property type="entry name" value="DEATH_DOMAIN"/>
    <property type="match status" value="1"/>
</dbReference>
<accession>A0ABN8RIQ0</accession>
<dbReference type="Pfam" id="PF00531">
    <property type="entry name" value="Death"/>
    <property type="match status" value="1"/>
</dbReference>
<evidence type="ECO:0000313" key="4">
    <source>
        <dbReference type="Proteomes" id="UP001159427"/>
    </source>
</evidence>
<dbReference type="InterPro" id="IPR000906">
    <property type="entry name" value="ZU5_dom"/>
</dbReference>
<dbReference type="InterPro" id="IPR016729">
    <property type="entry name" value="FADD"/>
</dbReference>
<name>A0ABN8RIQ0_9CNID</name>
<dbReference type="InterPro" id="IPR011029">
    <property type="entry name" value="DEATH-like_dom_sf"/>
</dbReference>
<reference evidence="3 4" key="1">
    <citation type="submission" date="2022-05" db="EMBL/GenBank/DDBJ databases">
        <authorList>
            <consortium name="Genoscope - CEA"/>
            <person name="William W."/>
        </authorList>
    </citation>
    <scope>NUCLEOTIDE SEQUENCE [LARGE SCALE GENOMIC DNA]</scope>
</reference>
<dbReference type="PROSITE" id="PS51145">
    <property type="entry name" value="ZU5"/>
    <property type="match status" value="1"/>
</dbReference>
<comment type="caution">
    <text evidence="3">The sequence shown here is derived from an EMBL/GenBank/DDBJ whole genome shotgun (WGS) entry which is preliminary data.</text>
</comment>
<dbReference type="SMART" id="SM00005">
    <property type="entry name" value="DEATH"/>
    <property type="match status" value="1"/>
</dbReference>
<dbReference type="Gene3D" id="1.10.533.10">
    <property type="entry name" value="Death Domain, Fas"/>
    <property type="match status" value="1"/>
</dbReference>
<dbReference type="SUPFAM" id="SSF47986">
    <property type="entry name" value="DEATH domain"/>
    <property type="match status" value="1"/>
</dbReference>
<evidence type="ECO:0008006" key="5">
    <source>
        <dbReference type="Google" id="ProtNLM"/>
    </source>
</evidence>
<proteinExistence type="predicted"/>
<dbReference type="Gene3D" id="2.60.220.30">
    <property type="match status" value="2"/>
</dbReference>
<dbReference type="EMBL" id="CALNXI010001892">
    <property type="protein sequence ID" value="CAH3179141.1"/>
    <property type="molecule type" value="Genomic_DNA"/>
</dbReference>
<evidence type="ECO:0000259" key="2">
    <source>
        <dbReference type="PROSITE" id="PS51145"/>
    </source>
</evidence>
<gene>
    <name evidence="3" type="ORF">PEVE_00012160</name>
</gene>